<keyword evidence="3 7" id="KW-0812">Transmembrane</keyword>
<evidence type="ECO:0000256" key="4">
    <source>
        <dbReference type="ARBA" id="ARBA00022989"/>
    </source>
</evidence>
<evidence type="ECO:0000256" key="7">
    <source>
        <dbReference type="SAM" id="Phobius"/>
    </source>
</evidence>
<reference evidence="8 9" key="1">
    <citation type="submission" date="2020-03" db="EMBL/GenBank/DDBJ databases">
        <title>Genomic Encyclopedia of Type Strains, Phase IV (KMG-IV): sequencing the most valuable type-strain genomes for metagenomic binning, comparative biology and taxonomic classification.</title>
        <authorList>
            <person name="Goeker M."/>
        </authorList>
    </citation>
    <scope>NUCLEOTIDE SEQUENCE [LARGE SCALE GENOMIC DNA]</scope>
    <source>
        <strain evidence="8 9">DSM 4733</strain>
    </source>
</reference>
<evidence type="ECO:0000313" key="8">
    <source>
        <dbReference type="EMBL" id="NIJ65952.1"/>
    </source>
</evidence>
<feature type="region of interest" description="Disordered" evidence="6">
    <location>
        <begin position="154"/>
        <end position="176"/>
    </location>
</feature>
<evidence type="ECO:0000256" key="6">
    <source>
        <dbReference type="SAM" id="MobiDB-lite"/>
    </source>
</evidence>
<comment type="caution">
    <text evidence="8">The sequence shown here is derived from an EMBL/GenBank/DDBJ whole genome shotgun (WGS) entry which is preliminary data.</text>
</comment>
<keyword evidence="5 7" id="KW-0472">Membrane</keyword>
<proteinExistence type="inferred from homology"/>
<feature type="transmembrane region" description="Helical" evidence="7">
    <location>
        <begin position="33"/>
        <end position="51"/>
    </location>
</feature>
<evidence type="ECO:0000256" key="5">
    <source>
        <dbReference type="ARBA" id="ARBA00023136"/>
    </source>
</evidence>
<feature type="region of interest" description="Disordered" evidence="6">
    <location>
        <begin position="83"/>
        <end position="138"/>
    </location>
</feature>
<dbReference type="Gene3D" id="2.40.128.260">
    <property type="entry name" value="Type IV secretion system, VirB10/TraB/TrbI"/>
    <property type="match status" value="1"/>
</dbReference>
<dbReference type="Pfam" id="PF03743">
    <property type="entry name" value="TrbI"/>
    <property type="match status" value="1"/>
</dbReference>
<evidence type="ECO:0000313" key="9">
    <source>
        <dbReference type="Proteomes" id="UP000564677"/>
    </source>
</evidence>
<dbReference type="InterPro" id="IPR005498">
    <property type="entry name" value="T4SS_VirB10/TraB/TrbI"/>
</dbReference>
<dbReference type="Proteomes" id="UP000564677">
    <property type="component" value="Unassembled WGS sequence"/>
</dbReference>
<dbReference type="CDD" id="cd16429">
    <property type="entry name" value="VirB10"/>
    <property type="match status" value="1"/>
</dbReference>
<feature type="compositionally biased region" description="Pro residues" evidence="6">
    <location>
        <begin position="83"/>
        <end position="97"/>
    </location>
</feature>
<gene>
    <name evidence="8" type="ORF">FHR20_002914</name>
</gene>
<dbReference type="EMBL" id="JAASQV010000002">
    <property type="protein sequence ID" value="NIJ65952.1"/>
    <property type="molecule type" value="Genomic_DNA"/>
</dbReference>
<sequence>MTDPGPPASAGSQPVADTGMLPMVARPRSGPPAWVLLLVAIGIGLVLFAILDARRRSLSAPAVRARAADAVSTPATVPPLYVPPVAEPRPAPPPAPLPASGLATPLPPQRTAPQAQPPAYVPPPAYAPPQQAPAPAAPARIASEPTLVIDTTGAERPRASGDAGAAPATGQSAKSSVAGTRTAAGVLANKATTVPQGTLIPAVLETALDSTSPGLARALVSRDIRGFDGTRVLIPRGSRLIGEYGSDTESGQKRMLVNWIRLIRPDGATIAIGSPATDPLGQGGIRASVNAHFFERFAGAILQSALDVGVNLAARAVDSPVIVAVPGSIGGAVRPAAPAPIKPTLKVRAATSISVFVARDLDFTSVESR</sequence>
<evidence type="ECO:0000256" key="1">
    <source>
        <dbReference type="ARBA" id="ARBA00004167"/>
    </source>
</evidence>
<keyword evidence="4 7" id="KW-1133">Transmembrane helix</keyword>
<organism evidence="8 9">
    <name type="scientific">Sphingomonas leidyi</name>
    <dbReference type="NCBI Taxonomy" id="68569"/>
    <lineage>
        <taxon>Bacteria</taxon>
        <taxon>Pseudomonadati</taxon>
        <taxon>Pseudomonadota</taxon>
        <taxon>Alphaproteobacteria</taxon>
        <taxon>Sphingomonadales</taxon>
        <taxon>Sphingomonadaceae</taxon>
        <taxon>Sphingomonas</taxon>
    </lineage>
</organism>
<dbReference type="InterPro" id="IPR042217">
    <property type="entry name" value="T4SS_VirB10/TrbI"/>
</dbReference>
<keyword evidence="9" id="KW-1185">Reference proteome</keyword>
<comment type="subcellular location">
    <subcellularLocation>
        <location evidence="1">Membrane</location>
        <topology evidence="1">Single-pass membrane protein</topology>
    </subcellularLocation>
</comment>
<dbReference type="RefSeq" id="WP_243857325.1">
    <property type="nucleotide sequence ID" value="NZ_JAASQV010000002.1"/>
</dbReference>
<protein>
    <submittedName>
        <fullName evidence="8">Type IV secretion system protein VirB10</fullName>
    </submittedName>
</protein>
<dbReference type="AlphaFoldDB" id="A0A7X5ZW86"/>
<evidence type="ECO:0000256" key="2">
    <source>
        <dbReference type="ARBA" id="ARBA00010265"/>
    </source>
</evidence>
<dbReference type="GO" id="GO:0016020">
    <property type="term" value="C:membrane"/>
    <property type="evidence" value="ECO:0007669"/>
    <property type="project" value="UniProtKB-SubCell"/>
</dbReference>
<name>A0A7X5ZW86_9SPHN</name>
<evidence type="ECO:0000256" key="3">
    <source>
        <dbReference type="ARBA" id="ARBA00022692"/>
    </source>
</evidence>
<comment type="similarity">
    <text evidence="2">Belongs to the TrbI/VirB10 family.</text>
</comment>
<accession>A0A7X5ZW86</accession>
<feature type="compositionally biased region" description="Pro residues" evidence="6">
    <location>
        <begin position="105"/>
        <end position="136"/>
    </location>
</feature>